<dbReference type="PROSITE" id="PS00383">
    <property type="entry name" value="TYR_PHOSPHATASE_1"/>
    <property type="match status" value="1"/>
</dbReference>
<dbReference type="PANTHER" id="PTHR45848">
    <property type="entry name" value="DUAL SPECIFICITY PROTEIN PHOSPHATASE 12 FAMILY MEMBER"/>
    <property type="match status" value="1"/>
</dbReference>
<feature type="domain" description="Tyrosine specific protein phosphatases" evidence="6">
    <location>
        <begin position="61"/>
        <end position="123"/>
    </location>
</feature>
<evidence type="ECO:0000259" key="6">
    <source>
        <dbReference type="PROSITE" id="PS50056"/>
    </source>
</evidence>
<dbReference type="Pfam" id="PF00782">
    <property type="entry name" value="DSPc"/>
    <property type="match status" value="1"/>
</dbReference>
<gene>
    <name evidence="7" type="ORF">CC80DRAFT_25754</name>
</gene>
<dbReference type="SUPFAM" id="SSF52799">
    <property type="entry name" value="(Phosphotyrosine protein) phosphatases II"/>
    <property type="match status" value="1"/>
</dbReference>
<dbReference type="Gene3D" id="3.90.190.10">
    <property type="entry name" value="Protein tyrosine phosphatase superfamily"/>
    <property type="match status" value="1"/>
</dbReference>
<dbReference type="PROSITE" id="PS50054">
    <property type="entry name" value="TYR_PHOSPHATASE_DUAL"/>
    <property type="match status" value="1"/>
</dbReference>
<evidence type="ECO:0000256" key="3">
    <source>
        <dbReference type="ARBA" id="ARBA00022801"/>
    </source>
</evidence>
<reference evidence="7" key="1">
    <citation type="journal article" date="2020" name="Stud. Mycol.">
        <title>101 Dothideomycetes genomes: a test case for predicting lifestyles and emergence of pathogens.</title>
        <authorList>
            <person name="Haridas S."/>
            <person name="Albert R."/>
            <person name="Binder M."/>
            <person name="Bloem J."/>
            <person name="Labutti K."/>
            <person name="Salamov A."/>
            <person name="Andreopoulos B."/>
            <person name="Baker S."/>
            <person name="Barry K."/>
            <person name="Bills G."/>
            <person name="Bluhm B."/>
            <person name="Cannon C."/>
            <person name="Castanera R."/>
            <person name="Culley D."/>
            <person name="Daum C."/>
            <person name="Ezra D."/>
            <person name="Gonzalez J."/>
            <person name="Henrissat B."/>
            <person name="Kuo A."/>
            <person name="Liang C."/>
            <person name="Lipzen A."/>
            <person name="Lutzoni F."/>
            <person name="Magnuson J."/>
            <person name="Mondo S."/>
            <person name="Nolan M."/>
            <person name="Ohm R."/>
            <person name="Pangilinan J."/>
            <person name="Park H.-J."/>
            <person name="Ramirez L."/>
            <person name="Alfaro M."/>
            <person name="Sun H."/>
            <person name="Tritt A."/>
            <person name="Yoshinaga Y."/>
            <person name="Zwiers L.-H."/>
            <person name="Turgeon B."/>
            <person name="Goodwin S."/>
            <person name="Spatafora J."/>
            <person name="Crous P."/>
            <person name="Grigoriev I."/>
        </authorList>
    </citation>
    <scope>NUCLEOTIDE SEQUENCE</scope>
    <source>
        <strain evidence="7">CBS 675.92</strain>
    </source>
</reference>
<feature type="domain" description="Tyrosine-protein phosphatase" evidence="5">
    <location>
        <begin position="5"/>
        <end position="144"/>
    </location>
</feature>
<evidence type="ECO:0000256" key="2">
    <source>
        <dbReference type="ARBA" id="ARBA00013064"/>
    </source>
</evidence>
<dbReference type="PANTHER" id="PTHR45848:SF4">
    <property type="entry name" value="DUAL SPECIFICITY PROTEIN PHOSPHATASE 12"/>
    <property type="match status" value="1"/>
</dbReference>
<evidence type="ECO:0000313" key="7">
    <source>
        <dbReference type="EMBL" id="KAF1958164.1"/>
    </source>
</evidence>
<evidence type="ECO:0000313" key="8">
    <source>
        <dbReference type="Proteomes" id="UP000800035"/>
    </source>
</evidence>
<dbReference type="SMART" id="SM00195">
    <property type="entry name" value="DSPc"/>
    <property type="match status" value="1"/>
</dbReference>
<dbReference type="EC" id="3.1.3.48" evidence="2"/>
<evidence type="ECO:0000256" key="4">
    <source>
        <dbReference type="ARBA" id="ARBA00022912"/>
    </source>
</evidence>
<dbReference type="InterPro" id="IPR000340">
    <property type="entry name" value="Dual-sp_phosphatase_cat-dom"/>
</dbReference>
<dbReference type="FunFam" id="3.90.190.10:FF:000157">
    <property type="entry name" value="Protein-tyrosine phosphatase"/>
    <property type="match status" value="1"/>
</dbReference>
<dbReference type="Proteomes" id="UP000800035">
    <property type="component" value="Unassembled WGS sequence"/>
</dbReference>
<keyword evidence="8" id="KW-1185">Reference proteome</keyword>
<dbReference type="PROSITE" id="PS50056">
    <property type="entry name" value="TYR_PHOSPHATASE_2"/>
    <property type="match status" value="1"/>
</dbReference>
<dbReference type="OrthoDB" id="10252009at2759"/>
<comment type="similarity">
    <text evidence="1">Belongs to the protein-tyrosine phosphatase family. Non-receptor class dual specificity subfamily.</text>
</comment>
<organism evidence="7 8">
    <name type="scientific">Byssothecium circinans</name>
    <dbReference type="NCBI Taxonomy" id="147558"/>
    <lineage>
        <taxon>Eukaryota</taxon>
        <taxon>Fungi</taxon>
        <taxon>Dikarya</taxon>
        <taxon>Ascomycota</taxon>
        <taxon>Pezizomycotina</taxon>
        <taxon>Dothideomycetes</taxon>
        <taxon>Pleosporomycetidae</taxon>
        <taxon>Pleosporales</taxon>
        <taxon>Massarineae</taxon>
        <taxon>Massarinaceae</taxon>
        <taxon>Byssothecium</taxon>
    </lineage>
</organism>
<dbReference type="InterPro" id="IPR020422">
    <property type="entry name" value="TYR_PHOSPHATASE_DUAL_dom"/>
</dbReference>
<proteinExistence type="inferred from homology"/>
<dbReference type="GO" id="GO:0004725">
    <property type="term" value="F:protein tyrosine phosphatase activity"/>
    <property type="evidence" value="ECO:0007669"/>
    <property type="project" value="UniProtKB-EC"/>
</dbReference>
<dbReference type="AlphaFoldDB" id="A0A6A5U0N4"/>
<evidence type="ECO:0000256" key="1">
    <source>
        <dbReference type="ARBA" id="ARBA00008601"/>
    </source>
</evidence>
<keyword evidence="4" id="KW-0904">Protein phosphatase</keyword>
<dbReference type="InterPro" id="IPR000387">
    <property type="entry name" value="Tyr_Pase_dom"/>
</dbReference>
<dbReference type="InterPro" id="IPR016130">
    <property type="entry name" value="Tyr_Pase_AS"/>
</dbReference>
<evidence type="ECO:0000259" key="5">
    <source>
        <dbReference type="PROSITE" id="PS50054"/>
    </source>
</evidence>
<dbReference type="EMBL" id="ML976987">
    <property type="protein sequence ID" value="KAF1958164.1"/>
    <property type="molecule type" value="Genomic_DNA"/>
</dbReference>
<dbReference type="GO" id="GO:0008138">
    <property type="term" value="F:protein tyrosine/serine/threonine phosphatase activity"/>
    <property type="evidence" value="ECO:0007669"/>
    <property type="project" value="TreeGrafter"/>
</dbReference>
<dbReference type="CDD" id="cd14498">
    <property type="entry name" value="DSP"/>
    <property type="match status" value="1"/>
</dbReference>
<sequence length="214" mass="24021">MEAFNPQSIDPIINAANSPEVLNDYGINRVVSLTNSRQCPQLPQDRAIQQLHVDIEDNPFEDILVTLEGICAWIDNALASGSGVLVHCVQGISRSGAVIVAYLMRKHSISYEAALELARKSRPIITPNSGFADQLRLWHEMTYSIYDEEKESAGEKADRKLKTQYVQWKVNKGILLSKGDQAKQEGLRKSMADMAAQFGKRRLEMKESNFVDKK</sequence>
<dbReference type="InterPro" id="IPR029021">
    <property type="entry name" value="Prot-tyrosine_phosphatase-like"/>
</dbReference>
<keyword evidence="3" id="KW-0378">Hydrolase</keyword>
<name>A0A6A5U0N4_9PLEO</name>
<protein>
    <recommendedName>
        <fullName evidence="2">protein-tyrosine-phosphatase</fullName>
        <ecNumber evidence="2">3.1.3.48</ecNumber>
    </recommendedName>
</protein>
<accession>A0A6A5U0N4</accession>